<comment type="caution">
    <text evidence="3">The sequence shown here is derived from an EMBL/GenBank/DDBJ whole genome shotgun (WGS) entry which is preliminary data.</text>
</comment>
<feature type="signal peptide" evidence="2">
    <location>
        <begin position="1"/>
        <end position="23"/>
    </location>
</feature>
<dbReference type="AlphaFoldDB" id="A0A179HUN0"/>
<feature type="chain" id="PRO_5008103838" evidence="2">
    <location>
        <begin position="24"/>
        <end position="182"/>
    </location>
</feature>
<gene>
    <name evidence="3" type="ORF">VFPFJ_02261</name>
</gene>
<feature type="compositionally biased region" description="Pro residues" evidence="1">
    <location>
        <begin position="68"/>
        <end position="83"/>
    </location>
</feature>
<organism evidence="3 4">
    <name type="scientific">Purpureocillium lilacinum</name>
    <name type="common">Paecilomyces lilacinus</name>
    <dbReference type="NCBI Taxonomy" id="33203"/>
    <lineage>
        <taxon>Eukaryota</taxon>
        <taxon>Fungi</taxon>
        <taxon>Dikarya</taxon>
        <taxon>Ascomycota</taxon>
        <taxon>Pezizomycotina</taxon>
        <taxon>Sordariomycetes</taxon>
        <taxon>Hypocreomycetidae</taxon>
        <taxon>Hypocreales</taxon>
        <taxon>Ophiocordycipitaceae</taxon>
        <taxon>Purpureocillium</taxon>
    </lineage>
</organism>
<protein>
    <submittedName>
        <fullName evidence="3">Uncharacterized protein</fullName>
    </submittedName>
</protein>
<evidence type="ECO:0000313" key="3">
    <source>
        <dbReference type="EMBL" id="OAQ93100.1"/>
    </source>
</evidence>
<evidence type="ECO:0000256" key="1">
    <source>
        <dbReference type="SAM" id="MobiDB-lite"/>
    </source>
</evidence>
<evidence type="ECO:0000313" key="4">
    <source>
        <dbReference type="Proteomes" id="UP000078340"/>
    </source>
</evidence>
<name>A0A179HUN0_PURLI</name>
<feature type="compositionally biased region" description="Basic residues" evidence="1">
    <location>
        <begin position="50"/>
        <end position="65"/>
    </location>
</feature>
<evidence type="ECO:0000256" key="2">
    <source>
        <dbReference type="SAM" id="SignalP"/>
    </source>
</evidence>
<dbReference type="Proteomes" id="UP000078340">
    <property type="component" value="Unassembled WGS sequence"/>
</dbReference>
<reference evidence="3 4" key="1">
    <citation type="submission" date="2016-02" db="EMBL/GenBank/DDBJ databases">
        <title>Biosynthesis of antibiotic leucinostatins and their inhibition on Phytophthora in bio-control Purpureocillium lilacinum.</title>
        <authorList>
            <person name="Wang G."/>
            <person name="Liu Z."/>
            <person name="Lin R."/>
            <person name="Li E."/>
            <person name="Mao Z."/>
            <person name="Ling J."/>
            <person name="Yin W."/>
            <person name="Xie B."/>
        </authorList>
    </citation>
    <scope>NUCLEOTIDE SEQUENCE [LARGE SCALE GENOMIC DNA]</scope>
    <source>
        <strain evidence="3">PLFJ-1</strain>
    </source>
</reference>
<proteinExistence type="predicted"/>
<accession>A0A179HUN0</accession>
<feature type="region of interest" description="Disordered" evidence="1">
    <location>
        <begin position="43"/>
        <end position="83"/>
    </location>
</feature>
<dbReference type="EMBL" id="LSBI01000002">
    <property type="protein sequence ID" value="OAQ93100.1"/>
    <property type="molecule type" value="Genomic_DNA"/>
</dbReference>
<keyword evidence="2" id="KW-0732">Signal</keyword>
<sequence length="182" mass="19961">MPRSRLRFPAVLCLCLCAKQGTARSTGQPGLPRLPRRQFNSISSAGRARIQQHHPRHRHRRRCRQRQPPAPAPRPAAVVPPAPSQPCSLHSGSALLCLSVSLLHLLPFARAAAPPSVPSQAVRPSTHSIHRAPLPSVSQLISLRQARNLVEQFGAPIRPPRRRGGLFVQLVRCRYVTTAPAC</sequence>